<gene>
    <name evidence="5" type="primary">cps1bH</name>
</gene>
<name>A0A0S3TG38_9STRE</name>
<dbReference type="PANTHER" id="PTHR43300:SF7">
    <property type="entry name" value="UDP-N-ACETYLBACILLOSAMINE N-ACETYLTRANSFERASE"/>
    <property type="match status" value="1"/>
</dbReference>
<dbReference type="PANTHER" id="PTHR43300">
    <property type="entry name" value="ACETYLTRANSFERASE"/>
    <property type="match status" value="1"/>
</dbReference>
<dbReference type="EMBL" id="LC060253">
    <property type="protein sequence ID" value="BAU04018.1"/>
    <property type="molecule type" value="Genomic_DNA"/>
</dbReference>
<feature type="binding site" evidence="2">
    <location>
        <position position="74"/>
    </location>
    <ligand>
        <name>substrate</name>
    </ligand>
</feature>
<dbReference type="InterPro" id="IPR050179">
    <property type="entry name" value="Trans_hexapeptide_repeat"/>
</dbReference>
<feature type="domain" description="PglD N-terminal" evidence="3">
    <location>
        <begin position="12"/>
        <end position="85"/>
    </location>
</feature>
<feature type="binding site" evidence="2">
    <location>
        <begin position="19"/>
        <end position="21"/>
    </location>
    <ligand>
        <name>substrate</name>
    </ligand>
</feature>
<dbReference type="InterPro" id="IPR020019">
    <property type="entry name" value="AcTrfase_PglD-like"/>
</dbReference>
<sequence>MKQWKNLKGMNKLVIIGASGHGKVVAEIAKLSGYNDIIFLDDYSNEKLCSGYPVVGKVSEIVNFKNEDVFIAIGSSAVREKIAKHLKDHKIVSLIHPAAVVSEKAKIGKGSVIMAGAVVNPDTEIGEFCIVNTCSSVDHDCIIGDFSHVSVGSHVAGTVTVGSHVWIGAGATIINNIETHNNICIGAGATVINNLVDSGTYVGVPVRRIK</sequence>
<evidence type="ECO:0000313" key="5">
    <source>
        <dbReference type="EMBL" id="BAU04036.1"/>
    </source>
</evidence>
<dbReference type="OMA" id="GAHCIIN"/>
<dbReference type="CDD" id="cd03360">
    <property type="entry name" value="LbH_AT_putative"/>
    <property type="match status" value="1"/>
</dbReference>
<dbReference type="GO" id="GO:0016740">
    <property type="term" value="F:transferase activity"/>
    <property type="evidence" value="ECO:0007669"/>
    <property type="project" value="UniProtKB-KW"/>
</dbReference>
<protein>
    <submittedName>
        <fullName evidence="5">Acetyltransferase</fullName>
    </submittedName>
</protein>
<feature type="binding site" evidence="2">
    <location>
        <position position="148"/>
    </location>
    <ligand>
        <name>acetyl-CoA</name>
        <dbReference type="ChEBI" id="CHEBI:57288"/>
    </ligand>
</feature>
<feature type="site" description="Increases basicity of active site His" evidence="1">
    <location>
        <position position="140"/>
    </location>
</feature>
<evidence type="ECO:0000256" key="1">
    <source>
        <dbReference type="PIRSR" id="PIRSR620019-1"/>
    </source>
</evidence>
<dbReference type="EMBL" id="LC060254">
    <property type="protein sequence ID" value="BAU04036.1"/>
    <property type="molecule type" value="Genomic_DNA"/>
</dbReference>
<evidence type="ECO:0000259" key="3">
    <source>
        <dbReference type="Pfam" id="PF17836"/>
    </source>
</evidence>
<dbReference type="EMBL" id="LC060256">
    <property type="protein sequence ID" value="BAU04073.1"/>
    <property type="molecule type" value="Genomic_DNA"/>
</dbReference>
<dbReference type="InterPro" id="IPR041561">
    <property type="entry name" value="PglD_N"/>
</dbReference>
<dbReference type="Pfam" id="PF00132">
    <property type="entry name" value="Hexapep"/>
    <property type="match status" value="1"/>
</dbReference>
<dbReference type="InterPro" id="IPR011004">
    <property type="entry name" value="Trimer_LpxA-like_sf"/>
</dbReference>
<evidence type="ECO:0000256" key="2">
    <source>
        <dbReference type="PIRSR" id="PIRSR620019-2"/>
    </source>
</evidence>
<dbReference type="AlphaFoldDB" id="A0A0S3TG38"/>
<dbReference type="Pfam" id="PF17836">
    <property type="entry name" value="PglD_N"/>
    <property type="match status" value="1"/>
</dbReference>
<dbReference type="RefSeq" id="WP_013794033.1">
    <property type="nucleotide sequence ID" value="NZ_BAWT01000009.1"/>
</dbReference>
<reference evidence="5" key="1">
    <citation type="journal article" date="2015" name="Fish Pathol.">
        <title>Structure of Genetic Loci for Capsular Polysaccharide Biosynthesis in Streptococcus parauberis isolated from Japanese flounder.</title>
        <authorList>
            <person name="Tu C."/>
            <person name="Suga K."/>
            <person name="Kanai K."/>
        </authorList>
    </citation>
    <scope>NUCLEOTIDE SEQUENCE</scope>
    <source>
        <strain evidence="6">2007-1</strain>
        <strain evidence="4">NUF1003</strain>
        <strain evidence="5">NUF1071</strain>
    </source>
</reference>
<dbReference type="Gene3D" id="3.40.50.20">
    <property type="match status" value="1"/>
</dbReference>
<dbReference type="NCBIfam" id="TIGR03570">
    <property type="entry name" value="NeuD_NnaD"/>
    <property type="match status" value="1"/>
</dbReference>
<evidence type="ECO:0000313" key="6">
    <source>
        <dbReference type="EMBL" id="BAU04073.1"/>
    </source>
</evidence>
<organism evidence="5">
    <name type="scientific">Streptococcus parauberis</name>
    <dbReference type="NCBI Taxonomy" id="1348"/>
    <lineage>
        <taxon>Bacteria</taxon>
        <taxon>Bacillati</taxon>
        <taxon>Bacillota</taxon>
        <taxon>Bacilli</taxon>
        <taxon>Lactobacillales</taxon>
        <taxon>Streptococcaceae</taxon>
        <taxon>Streptococcus</taxon>
    </lineage>
</organism>
<dbReference type="InterPro" id="IPR001451">
    <property type="entry name" value="Hexapep"/>
</dbReference>
<accession>A0A0S3TG38</accession>
<feature type="active site" description="Proton acceptor" evidence="1">
    <location>
        <position position="139"/>
    </location>
</feature>
<dbReference type="SUPFAM" id="SSF51161">
    <property type="entry name" value="Trimeric LpxA-like enzymes"/>
    <property type="match status" value="1"/>
</dbReference>
<dbReference type="Gene3D" id="2.160.10.10">
    <property type="entry name" value="Hexapeptide repeat proteins"/>
    <property type="match status" value="1"/>
</dbReference>
<keyword evidence="5" id="KW-0808">Transferase</keyword>
<evidence type="ECO:0000313" key="4">
    <source>
        <dbReference type="EMBL" id="BAU04018.1"/>
    </source>
</evidence>
<proteinExistence type="predicted"/>
<feature type="binding site" evidence="2">
    <location>
        <begin position="41"/>
        <end position="42"/>
    </location>
    <ligand>
        <name>substrate</name>
    </ligand>
</feature>